<keyword evidence="6" id="KW-0732">Signal</keyword>
<proteinExistence type="inferred from homology"/>
<evidence type="ECO:0000256" key="2">
    <source>
        <dbReference type="PIRSR" id="PIRSR000137-1"/>
    </source>
</evidence>
<evidence type="ECO:0000256" key="1">
    <source>
        <dbReference type="ARBA" id="ARBA00010790"/>
    </source>
</evidence>
<dbReference type="EMBL" id="JAPDRK010000021">
    <property type="protein sequence ID" value="KAJ9603502.1"/>
    <property type="molecule type" value="Genomic_DNA"/>
</dbReference>
<name>A0AA39CCT2_9EURO</name>
<dbReference type="GO" id="GO:0044550">
    <property type="term" value="P:secondary metabolite biosynthetic process"/>
    <property type="evidence" value="ECO:0007669"/>
    <property type="project" value="TreeGrafter"/>
</dbReference>
<feature type="chain" id="PRO_5041425882" description="Glucose-methanol-choline oxidoreductase N-terminal domain-containing protein" evidence="6">
    <location>
        <begin position="21"/>
        <end position="672"/>
    </location>
</feature>
<evidence type="ECO:0000313" key="10">
    <source>
        <dbReference type="Proteomes" id="UP001172673"/>
    </source>
</evidence>
<dbReference type="PIRSF" id="PIRSF000137">
    <property type="entry name" value="Alcohol_oxidase"/>
    <property type="match status" value="1"/>
</dbReference>
<comment type="cofactor">
    <cofactor evidence="3">
        <name>FAD</name>
        <dbReference type="ChEBI" id="CHEBI:57692"/>
    </cofactor>
</comment>
<dbReference type="InterPro" id="IPR007867">
    <property type="entry name" value="GMC_OxRtase_C"/>
</dbReference>
<sequence length="672" mass="73482">MKSSILLWALHLGMLPWAHSLRRRELIDNADGETFDYVVVGCGIAGLVAASRLSEDEDVSVLCLEAGDLDTYEDEIMIPYYIGLQPAGFYAFEFNTVPQDQLDGQSRYIWVGKGVGGGSLINGLIWNRGNQDGYNAWDELGNSGWGWDDLLPYFRKSENYTPRAYGDSEIDPKLQNSSVHGYDGPIHVSYRAFYWPQADNWFDALQELDISLSAEPNEGLEAGGYFLPLHLHPQNQTRGDSRRGYYDPNINRTNFYVQVQSHVTRILFEDGDEGLRASGVEFARDADAAPDRVTARREVILAAGALLTPQLLELSGIGQRSILEPLGIEVRENLPGVGNNLQDHPMFRVSYRYTNESIRDINDFASNATYDELAREEFFASKTGPWTGRPSGAVAFPSLRQVSNNVTSRIAQGRSAVDYLPSAYGDDETLLAGYRAQLNSTLSDLNQSYTPAFEILNDNAGGLHLALVRPLSRGTVHITTDDPFTLPAVDPRWLEHPFDFDTMVLAMQTNQRILNTAAIQPLQPSYDQVPQNADVETLGEILRAGTASQFHYSGTTAMLPRNMGGVVSDRLFVYGTENLRVVDTSIIPILPGAHTAAIAYAAAEKAADLIKNARVEDTTEPGEAGEPGGEDSGSSGTPEEASASVRSLQQLGGGNVVMLVCLALAVGVLSTS</sequence>
<protein>
    <recommendedName>
        <fullName evidence="7 8">Glucose-methanol-choline oxidoreductase N-terminal domain-containing protein</fullName>
    </recommendedName>
</protein>
<feature type="region of interest" description="Disordered" evidence="5">
    <location>
        <begin position="617"/>
        <end position="645"/>
    </location>
</feature>
<dbReference type="Gene3D" id="3.30.560.10">
    <property type="entry name" value="Glucose Oxidase, domain 3"/>
    <property type="match status" value="1"/>
</dbReference>
<dbReference type="GO" id="GO:0016614">
    <property type="term" value="F:oxidoreductase activity, acting on CH-OH group of donors"/>
    <property type="evidence" value="ECO:0007669"/>
    <property type="project" value="InterPro"/>
</dbReference>
<gene>
    <name evidence="9" type="ORF">H2200_011688</name>
</gene>
<evidence type="ECO:0000256" key="5">
    <source>
        <dbReference type="SAM" id="MobiDB-lite"/>
    </source>
</evidence>
<feature type="binding site" evidence="3">
    <location>
        <position position="263"/>
    </location>
    <ligand>
        <name>FAD</name>
        <dbReference type="ChEBI" id="CHEBI:57692"/>
    </ligand>
</feature>
<dbReference type="InterPro" id="IPR000172">
    <property type="entry name" value="GMC_OxRdtase_N"/>
</dbReference>
<dbReference type="PROSITE" id="PS00623">
    <property type="entry name" value="GMC_OXRED_1"/>
    <property type="match status" value="1"/>
</dbReference>
<feature type="signal peptide" evidence="6">
    <location>
        <begin position="1"/>
        <end position="20"/>
    </location>
</feature>
<keyword evidence="10" id="KW-1185">Reference proteome</keyword>
<dbReference type="AlphaFoldDB" id="A0AA39CCT2"/>
<organism evidence="9 10">
    <name type="scientific">Cladophialophora chaetospira</name>
    <dbReference type="NCBI Taxonomy" id="386627"/>
    <lineage>
        <taxon>Eukaryota</taxon>
        <taxon>Fungi</taxon>
        <taxon>Dikarya</taxon>
        <taxon>Ascomycota</taxon>
        <taxon>Pezizomycotina</taxon>
        <taxon>Eurotiomycetes</taxon>
        <taxon>Chaetothyriomycetidae</taxon>
        <taxon>Chaetothyriales</taxon>
        <taxon>Herpotrichiellaceae</taxon>
        <taxon>Cladophialophora</taxon>
    </lineage>
</organism>
<dbReference type="Gene3D" id="3.50.50.60">
    <property type="entry name" value="FAD/NAD(P)-binding domain"/>
    <property type="match status" value="1"/>
</dbReference>
<dbReference type="PROSITE" id="PS00624">
    <property type="entry name" value="GMC_OXRED_2"/>
    <property type="match status" value="1"/>
</dbReference>
<dbReference type="Proteomes" id="UP001172673">
    <property type="component" value="Unassembled WGS sequence"/>
</dbReference>
<evidence type="ECO:0000256" key="6">
    <source>
        <dbReference type="SAM" id="SignalP"/>
    </source>
</evidence>
<feature type="active site" description="Proton acceptor" evidence="2">
    <location>
        <position position="594"/>
    </location>
</feature>
<evidence type="ECO:0000256" key="4">
    <source>
        <dbReference type="RuleBase" id="RU003968"/>
    </source>
</evidence>
<keyword evidence="3 4" id="KW-0274">FAD</keyword>
<dbReference type="GO" id="GO:0050660">
    <property type="term" value="F:flavin adenine dinucleotide binding"/>
    <property type="evidence" value="ECO:0007669"/>
    <property type="project" value="InterPro"/>
</dbReference>
<keyword evidence="4" id="KW-0285">Flavoprotein</keyword>
<comment type="similarity">
    <text evidence="1 4">Belongs to the GMC oxidoreductase family.</text>
</comment>
<accession>A0AA39CCT2</accession>
<dbReference type="SUPFAM" id="SSF54373">
    <property type="entry name" value="FAD-linked reductases, C-terminal domain"/>
    <property type="match status" value="1"/>
</dbReference>
<evidence type="ECO:0000256" key="3">
    <source>
        <dbReference type="PIRSR" id="PIRSR000137-2"/>
    </source>
</evidence>
<dbReference type="Pfam" id="PF05199">
    <property type="entry name" value="GMC_oxred_C"/>
    <property type="match status" value="1"/>
</dbReference>
<dbReference type="InterPro" id="IPR036188">
    <property type="entry name" value="FAD/NAD-bd_sf"/>
</dbReference>
<feature type="domain" description="Glucose-methanol-choline oxidoreductase N-terminal" evidence="8">
    <location>
        <begin position="304"/>
        <end position="318"/>
    </location>
</feature>
<dbReference type="PANTHER" id="PTHR11552">
    <property type="entry name" value="GLUCOSE-METHANOL-CHOLINE GMC OXIDOREDUCTASE"/>
    <property type="match status" value="1"/>
</dbReference>
<reference evidence="9" key="1">
    <citation type="submission" date="2022-10" db="EMBL/GenBank/DDBJ databases">
        <title>Culturing micro-colonial fungi from biological soil crusts in the Mojave desert and describing Neophaeococcomyces mojavensis, and introducing the new genera and species Taxawa tesnikishii.</title>
        <authorList>
            <person name="Kurbessoian T."/>
            <person name="Stajich J.E."/>
        </authorList>
    </citation>
    <scope>NUCLEOTIDE SEQUENCE</scope>
    <source>
        <strain evidence="9">TK_41</strain>
    </source>
</reference>
<dbReference type="Pfam" id="PF00732">
    <property type="entry name" value="GMC_oxred_N"/>
    <property type="match status" value="1"/>
</dbReference>
<dbReference type="InterPro" id="IPR012132">
    <property type="entry name" value="GMC_OxRdtase"/>
</dbReference>
<feature type="domain" description="Glucose-methanol-choline oxidoreductase N-terminal" evidence="7">
    <location>
        <begin position="112"/>
        <end position="135"/>
    </location>
</feature>
<evidence type="ECO:0000313" key="9">
    <source>
        <dbReference type="EMBL" id="KAJ9603502.1"/>
    </source>
</evidence>
<feature type="active site" description="Proton donor" evidence="2">
    <location>
        <position position="551"/>
    </location>
</feature>
<dbReference type="PANTHER" id="PTHR11552:SF115">
    <property type="entry name" value="DEHYDROGENASE XPTC-RELATED"/>
    <property type="match status" value="1"/>
</dbReference>
<comment type="caution">
    <text evidence="9">The sequence shown here is derived from an EMBL/GenBank/DDBJ whole genome shotgun (WGS) entry which is preliminary data.</text>
</comment>
<evidence type="ECO:0000259" key="8">
    <source>
        <dbReference type="PROSITE" id="PS00624"/>
    </source>
</evidence>
<dbReference type="SUPFAM" id="SSF51905">
    <property type="entry name" value="FAD/NAD(P)-binding domain"/>
    <property type="match status" value="1"/>
</dbReference>
<evidence type="ECO:0000259" key="7">
    <source>
        <dbReference type="PROSITE" id="PS00623"/>
    </source>
</evidence>